<dbReference type="AlphaFoldDB" id="A0A2P2IJU2"/>
<name>A0A2P2IJU2_RHIMU</name>
<accession>A0A2P2IJU2</accession>
<evidence type="ECO:0000313" key="1">
    <source>
        <dbReference type="EMBL" id="MBW81496.1"/>
    </source>
</evidence>
<sequence>MRIPTTIQGPSNIKIAIIHQKRKT</sequence>
<protein>
    <submittedName>
        <fullName evidence="1">Uncharacterized protein</fullName>
    </submittedName>
</protein>
<proteinExistence type="predicted"/>
<dbReference type="EMBL" id="GGEC01001013">
    <property type="protein sequence ID" value="MBW81496.1"/>
    <property type="molecule type" value="Transcribed_RNA"/>
</dbReference>
<reference evidence="1" key="1">
    <citation type="submission" date="2018-02" db="EMBL/GenBank/DDBJ databases">
        <title>Rhizophora mucronata_Transcriptome.</title>
        <authorList>
            <person name="Meera S.P."/>
            <person name="Sreeshan A."/>
            <person name="Augustine A."/>
        </authorList>
    </citation>
    <scope>NUCLEOTIDE SEQUENCE</scope>
    <source>
        <tissue evidence="1">Leaf</tissue>
    </source>
</reference>
<organism evidence="1">
    <name type="scientific">Rhizophora mucronata</name>
    <name type="common">Asiatic mangrove</name>
    <dbReference type="NCBI Taxonomy" id="61149"/>
    <lineage>
        <taxon>Eukaryota</taxon>
        <taxon>Viridiplantae</taxon>
        <taxon>Streptophyta</taxon>
        <taxon>Embryophyta</taxon>
        <taxon>Tracheophyta</taxon>
        <taxon>Spermatophyta</taxon>
        <taxon>Magnoliopsida</taxon>
        <taxon>eudicotyledons</taxon>
        <taxon>Gunneridae</taxon>
        <taxon>Pentapetalae</taxon>
        <taxon>rosids</taxon>
        <taxon>fabids</taxon>
        <taxon>Malpighiales</taxon>
        <taxon>Rhizophoraceae</taxon>
        <taxon>Rhizophora</taxon>
    </lineage>
</organism>